<reference evidence="1 2" key="1">
    <citation type="submission" date="2020-08" db="EMBL/GenBank/DDBJ databases">
        <authorList>
            <person name="Koutsovoulos G."/>
            <person name="Danchin GJ E."/>
        </authorList>
    </citation>
    <scope>NUCLEOTIDE SEQUENCE [LARGE SCALE GENOMIC DNA]</scope>
</reference>
<evidence type="ECO:0000313" key="1">
    <source>
        <dbReference type="EMBL" id="CAD2205989.1"/>
    </source>
</evidence>
<dbReference type="OrthoDB" id="5818751at2759"/>
<gene>
    <name evidence="1" type="ORF">MENT_LOCUS59839</name>
</gene>
<dbReference type="EMBL" id="CAJEWN010002972">
    <property type="protein sequence ID" value="CAD2205989.1"/>
    <property type="molecule type" value="Genomic_DNA"/>
</dbReference>
<comment type="caution">
    <text evidence="1">The sequence shown here is derived from an EMBL/GenBank/DDBJ whole genome shotgun (WGS) entry which is preliminary data.</text>
</comment>
<protein>
    <submittedName>
        <fullName evidence="1">Uncharacterized protein</fullName>
    </submittedName>
</protein>
<organism evidence="1 2">
    <name type="scientific">Meloidogyne enterolobii</name>
    <name type="common">Root-knot nematode worm</name>
    <name type="synonym">Meloidogyne mayaguensis</name>
    <dbReference type="NCBI Taxonomy" id="390850"/>
    <lineage>
        <taxon>Eukaryota</taxon>
        <taxon>Metazoa</taxon>
        <taxon>Ecdysozoa</taxon>
        <taxon>Nematoda</taxon>
        <taxon>Chromadorea</taxon>
        <taxon>Rhabditida</taxon>
        <taxon>Tylenchina</taxon>
        <taxon>Tylenchomorpha</taxon>
        <taxon>Tylenchoidea</taxon>
        <taxon>Meloidogynidae</taxon>
        <taxon>Meloidogyninae</taxon>
        <taxon>Meloidogyne</taxon>
    </lineage>
</organism>
<evidence type="ECO:0000313" key="2">
    <source>
        <dbReference type="Proteomes" id="UP000580250"/>
    </source>
</evidence>
<dbReference type="Proteomes" id="UP000580250">
    <property type="component" value="Unassembled WGS sequence"/>
</dbReference>
<dbReference type="AlphaFoldDB" id="A0A6V7Y2V9"/>
<accession>A0A6V7Y2V9</accession>
<name>A0A6V7Y2V9_MELEN</name>
<sequence>MRMLTKSLKKEHGRLLLVVCKAKCLKERADIAAWLSEYNKKSSINNQNFHKKINETYEEATKECIKVNISTIGNLRSLLPKVIP</sequence>
<proteinExistence type="predicted"/>